<dbReference type="Proteomes" id="UP000627292">
    <property type="component" value="Unassembled WGS sequence"/>
</dbReference>
<feature type="compositionally biased region" description="Basic and acidic residues" evidence="1">
    <location>
        <begin position="23"/>
        <end position="66"/>
    </location>
</feature>
<feature type="region of interest" description="Disordered" evidence="1">
    <location>
        <begin position="1"/>
        <end position="72"/>
    </location>
</feature>
<organism evidence="2 3">
    <name type="scientific">Filimonas zeae</name>
    <dbReference type="NCBI Taxonomy" id="1737353"/>
    <lineage>
        <taxon>Bacteria</taxon>
        <taxon>Pseudomonadati</taxon>
        <taxon>Bacteroidota</taxon>
        <taxon>Chitinophagia</taxon>
        <taxon>Chitinophagales</taxon>
        <taxon>Chitinophagaceae</taxon>
        <taxon>Filimonas</taxon>
    </lineage>
</organism>
<sequence length="72" mass="8222">MHAVHDGIRTGVKKGRSLGKNGKPIEKTLPELIHGEHFMRSIPVQEKRLAKERQEPMSEEKNENSHKSQNLV</sequence>
<evidence type="ECO:0000256" key="1">
    <source>
        <dbReference type="SAM" id="MobiDB-lite"/>
    </source>
</evidence>
<evidence type="ECO:0000313" key="3">
    <source>
        <dbReference type="Proteomes" id="UP000627292"/>
    </source>
</evidence>
<keyword evidence="3" id="KW-1185">Reference proteome</keyword>
<proteinExistence type="predicted"/>
<reference evidence="2" key="2">
    <citation type="submission" date="2020-09" db="EMBL/GenBank/DDBJ databases">
        <authorList>
            <person name="Sun Q."/>
            <person name="Zhou Y."/>
        </authorList>
    </citation>
    <scope>NUCLEOTIDE SEQUENCE</scope>
    <source>
        <strain evidence="2">CGMCC 1.15290</strain>
    </source>
</reference>
<gene>
    <name evidence="2" type="ORF">GCM10011379_45930</name>
</gene>
<evidence type="ECO:0000313" key="2">
    <source>
        <dbReference type="EMBL" id="GGH78278.1"/>
    </source>
</evidence>
<protein>
    <submittedName>
        <fullName evidence="2">Uncharacterized protein</fullName>
    </submittedName>
</protein>
<dbReference type="EMBL" id="BMIB01000004">
    <property type="protein sequence ID" value="GGH78278.1"/>
    <property type="molecule type" value="Genomic_DNA"/>
</dbReference>
<name>A0A917J3Z5_9BACT</name>
<comment type="caution">
    <text evidence="2">The sequence shown here is derived from an EMBL/GenBank/DDBJ whole genome shotgun (WGS) entry which is preliminary data.</text>
</comment>
<accession>A0A917J3Z5</accession>
<dbReference type="AlphaFoldDB" id="A0A917J3Z5"/>
<reference evidence="2" key="1">
    <citation type="journal article" date="2014" name="Int. J. Syst. Evol. Microbiol.">
        <title>Complete genome sequence of Corynebacterium casei LMG S-19264T (=DSM 44701T), isolated from a smear-ripened cheese.</title>
        <authorList>
            <consortium name="US DOE Joint Genome Institute (JGI-PGF)"/>
            <person name="Walter F."/>
            <person name="Albersmeier A."/>
            <person name="Kalinowski J."/>
            <person name="Ruckert C."/>
        </authorList>
    </citation>
    <scope>NUCLEOTIDE SEQUENCE</scope>
    <source>
        <strain evidence="2">CGMCC 1.15290</strain>
    </source>
</reference>